<evidence type="ECO:0000313" key="3">
    <source>
        <dbReference type="Proteomes" id="UP001058974"/>
    </source>
</evidence>
<comment type="caution">
    <text evidence="2">The sequence shown here is derived from an EMBL/GenBank/DDBJ whole genome shotgun (WGS) entry which is preliminary data.</text>
</comment>
<evidence type="ECO:0000256" key="1">
    <source>
        <dbReference type="SAM" id="MobiDB-lite"/>
    </source>
</evidence>
<dbReference type="AlphaFoldDB" id="A0A9D4VUH0"/>
<protein>
    <submittedName>
        <fullName evidence="2">Uncharacterized protein</fullName>
    </submittedName>
</protein>
<reference evidence="2 3" key="1">
    <citation type="journal article" date="2022" name="Nat. Genet.">
        <title>Improved pea reference genome and pan-genome highlight genomic features and evolutionary characteristics.</title>
        <authorList>
            <person name="Yang T."/>
            <person name="Liu R."/>
            <person name="Luo Y."/>
            <person name="Hu S."/>
            <person name="Wang D."/>
            <person name="Wang C."/>
            <person name="Pandey M.K."/>
            <person name="Ge S."/>
            <person name="Xu Q."/>
            <person name="Li N."/>
            <person name="Li G."/>
            <person name="Huang Y."/>
            <person name="Saxena R.K."/>
            <person name="Ji Y."/>
            <person name="Li M."/>
            <person name="Yan X."/>
            <person name="He Y."/>
            <person name="Liu Y."/>
            <person name="Wang X."/>
            <person name="Xiang C."/>
            <person name="Varshney R.K."/>
            <person name="Ding H."/>
            <person name="Gao S."/>
            <person name="Zong X."/>
        </authorList>
    </citation>
    <scope>NUCLEOTIDE SEQUENCE [LARGE SCALE GENOMIC DNA]</scope>
    <source>
        <strain evidence="2 3">cv. Zhongwan 6</strain>
    </source>
</reference>
<feature type="compositionally biased region" description="Basic and acidic residues" evidence="1">
    <location>
        <begin position="226"/>
        <end position="242"/>
    </location>
</feature>
<gene>
    <name evidence="2" type="ORF">KIW84_075101</name>
</gene>
<feature type="region of interest" description="Disordered" evidence="1">
    <location>
        <begin position="211"/>
        <end position="242"/>
    </location>
</feature>
<dbReference type="Proteomes" id="UP001058974">
    <property type="component" value="Chromosome 7"/>
</dbReference>
<dbReference type="EMBL" id="JAMSHJ010000007">
    <property type="protein sequence ID" value="KAI5389673.1"/>
    <property type="molecule type" value="Genomic_DNA"/>
</dbReference>
<accession>A0A9D4VUH0</accession>
<evidence type="ECO:0000313" key="2">
    <source>
        <dbReference type="EMBL" id="KAI5389673.1"/>
    </source>
</evidence>
<dbReference type="Gramene" id="Psat07G0510100-T1">
    <property type="protein sequence ID" value="KAI5389673.1"/>
    <property type="gene ID" value="KIW84_075101"/>
</dbReference>
<name>A0A9D4VUH0_PEA</name>
<sequence length="242" mass="27144">MARKSSSKPEILVVASITTPTLIGNQLYVPEPPLQEEKSLICKSQVLIPFIIAEITHAFSDPFSDVNTNVARINEFFPCYHRTKPLGAMKEPLAVALRLYEFLNNYREDGEVEAVKATGTEGYAPDGKQATDGLNKNVSIGISVKGKQDANVEPMATEGATSGYVERWLRITRDGNEQKLRETGERKANYRRCGTVYNRELAEAFERIPYDQGWDQHGGNPNMYSFDKRGAPRRPDNPHPRV</sequence>
<proteinExistence type="predicted"/>
<keyword evidence="3" id="KW-1185">Reference proteome</keyword>
<organism evidence="2 3">
    <name type="scientific">Pisum sativum</name>
    <name type="common">Garden pea</name>
    <name type="synonym">Lathyrus oleraceus</name>
    <dbReference type="NCBI Taxonomy" id="3888"/>
    <lineage>
        <taxon>Eukaryota</taxon>
        <taxon>Viridiplantae</taxon>
        <taxon>Streptophyta</taxon>
        <taxon>Embryophyta</taxon>
        <taxon>Tracheophyta</taxon>
        <taxon>Spermatophyta</taxon>
        <taxon>Magnoliopsida</taxon>
        <taxon>eudicotyledons</taxon>
        <taxon>Gunneridae</taxon>
        <taxon>Pentapetalae</taxon>
        <taxon>rosids</taxon>
        <taxon>fabids</taxon>
        <taxon>Fabales</taxon>
        <taxon>Fabaceae</taxon>
        <taxon>Papilionoideae</taxon>
        <taxon>50 kb inversion clade</taxon>
        <taxon>NPAAA clade</taxon>
        <taxon>Hologalegina</taxon>
        <taxon>IRL clade</taxon>
        <taxon>Fabeae</taxon>
        <taxon>Lathyrus</taxon>
    </lineage>
</organism>